<evidence type="ECO:0000313" key="2">
    <source>
        <dbReference type="Proteomes" id="UP001275664"/>
    </source>
</evidence>
<proteinExistence type="predicted"/>
<dbReference type="Proteomes" id="UP001275664">
    <property type="component" value="Unassembled WGS sequence"/>
</dbReference>
<reference evidence="1 2" key="1">
    <citation type="submission" date="2023-11" db="EMBL/GenBank/DDBJ databases">
        <title>Scandinavium wanjuensis sp. nov., isolated from lettuce South Korea.</title>
        <authorList>
            <person name="Park J."/>
            <person name="Park S."/>
            <person name="Oh K.K."/>
            <person name="Cho G.S."/>
            <person name="Franz C.M.A.P."/>
        </authorList>
    </citation>
    <scope>NUCLEOTIDE SEQUENCE [LARGE SCALE GENOMIC DNA]</scope>
    <source>
        <strain evidence="1 2">V105_6</strain>
    </source>
</reference>
<dbReference type="RefSeq" id="WP_319785368.1">
    <property type="nucleotide sequence ID" value="NZ_JAWXRD010000002.1"/>
</dbReference>
<name>A0ABU4QIT8_9ENTR</name>
<comment type="caution">
    <text evidence="1">The sequence shown here is derived from an EMBL/GenBank/DDBJ whole genome shotgun (WGS) entry which is preliminary data.</text>
</comment>
<dbReference type="EMBL" id="JAWXRD010000002">
    <property type="protein sequence ID" value="MDX6039163.1"/>
    <property type="molecule type" value="Genomic_DNA"/>
</dbReference>
<gene>
    <name evidence="1" type="ORF">SIK69_03005</name>
</gene>
<keyword evidence="2" id="KW-1185">Reference proteome</keyword>
<organism evidence="1 2">
    <name type="scientific">Scandinavium lactucae</name>
    <dbReference type="NCBI Taxonomy" id="3095028"/>
    <lineage>
        <taxon>Bacteria</taxon>
        <taxon>Pseudomonadati</taxon>
        <taxon>Pseudomonadota</taxon>
        <taxon>Gammaproteobacteria</taxon>
        <taxon>Enterobacterales</taxon>
        <taxon>Enterobacteriaceae</taxon>
        <taxon>Scandinavium</taxon>
    </lineage>
</organism>
<sequence>MSKRSDILEPSEWISTKRTGLVYSEVLGWIDLGHAQGGDITKLLGNINQGESGLGAYYQVEYSQKMYVLDHSAGTGKFIRWKIKKGLSLNEIHSIALSMMFACAAKFESYQSQWFFSWYTDSGFSGEDLTSDLLGFYRVVYPGNYQKRLKLISKKDALKRWDHYGAIGNYKNKGFLPLLFPDPDKNPAINKPVQGELPNFMKLVQPFKDFDSGKVSVISDDGTYFSFLSGGKREP</sequence>
<protein>
    <submittedName>
        <fullName evidence="1">Uncharacterized protein</fullName>
    </submittedName>
</protein>
<accession>A0ABU4QIT8</accession>
<evidence type="ECO:0000313" key="1">
    <source>
        <dbReference type="EMBL" id="MDX6039163.1"/>
    </source>
</evidence>